<dbReference type="EMBL" id="JASUZV010000016">
    <property type="protein sequence ID" value="MDL5044312.1"/>
    <property type="molecule type" value="Genomic_DNA"/>
</dbReference>
<dbReference type="PANTHER" id="PTHR46193:SF21">
    <property type="entry name" value="SLL1138 PROTEIN"/>
    <property type="match status" value="1"/>
</dbReference>
<evidence type="ECO:0000256" key="4">
    <source>
        <dbReference type="ARBA" id="ARBA00022842"/>
    </source>
</evidence>
<protein>
    <submittedName>
        <fullName evidence="5">HAD family phosphatase</fullName>
    </submittedName>
</protein>
<keyword evidence="4" id="KW-0460">Magnesium</keyword>
<dbReference type="InterPro" id="IPR023214">
    <property type="entry name" value="HAD_sf"/>
</dbReference>
<comment type="similarity">
    <text evidence="2">Belongs to the HAD-like hydrolase superfamily. CbbY/CbbZ/Gph/YieH family.</text>
</comment>
<dbReference type="Pfam" id="PF13419">
    <property type="entry name" value="HAD_2"/>
    <property type="match status" value="1"/>
</dbReference>
<evidence type="ECO:0000256" key="3">
    <source>
        <dbReference type="ARBA" id="ARBA00022723"/>
    </source>
</evidence>
<comment type="cofactor">
    <cofactor evidence="1">
        <name>Mg(2+)</name>
        <dbReference type="ChEBI" id="CHEBI:18420"/>
    </cofactor>
</comment>
<dbReference type="NCBIfam" id="TIGR01549">
    <property type="entry name" value="HAD-SF-IA-v1"/>
    <property type="match status" value="1"/>
</dbReference>
<dbReference type="PRINTS" id="PR00413">
    <property type="entry name" value="HADHALOGNASE"/>
</dbReference>
<organism evidence="5 6">
    <name type="scientific">Streptococcus raffinosi</name>
    <dbReference type="NCBI Taxonomy" id="3053355"/>
    <lineage>
        <taxon>Bacteria</taxon>
        <taxon>Bacillati</taxon>
        <taxon>Bacillota</taxon>
        <taxon>Bacilli</taxon>
        <taxon>Lactobacillales</taxon>
        <taxon>Streptococcaceae</taxon>
        <taxon>Streptococcus</taxon>
    </lineage>
</organism>
<dbReference type="SFLD" id="SFLDG01135">
    <property type="entry name" value="C1.5.6:_HAD__Beta-PGM__Phospha"/>
    <property type="match status" value="1"/>
</dbReference>
<gene>
    <name evidence="5" type="ORF">QRD39_09405</name>
</gene>
<keyword evidence="6" id="KW-1185">Reference proteome</keyword>
<dbReference type="RefSeq" id="WP_042771934.1">
    <property type="nucleotide sequence ID" value="NZ_JASUZV010000016.1"/>
</dbReference>
<evidence type="ECO:0000313" key="5">
    <source>
        <dbReference type="EMBL" id="MDL5044312.1"/>
    </source>
</evidence>
<dbReference type="Gene3D" id="3.40.50.1000">
    <property type="entry name" value="HAD superfamily/HAD-like"/>
    <property type="match status" value="1"/>
</dbReference>
<sequence length="212" mass="23985">MVEAIIFDMDGVLFDTEKYYYDRRASFLNQKGISIDHLPPSFFIGGNTKRVWENILRNDYDKWDVATLQEEYNSYKKNHPLPYKKLIFPDVLKVLNEVKSRGLKIGLASSSVKADILRALEENHLQGFFDVVLSGEEFKESKPNPEIYLTALKQLGVEANKALIIEDSEKGIAAGVAAGVEVWAIKDNRFGMNQEDANGLLDSLKDVLDLLK</sequence>
<comment type="caution">
    <text evidence="5">The sequence shown here is derived from an EMBL/GenBank/DDBJ whole genome shotgun (WGS) entry which is preliminary data.</text>
</comment>
<reference evidence="5 6" key="1">
    <citation type="submission" date="2023-06" db="EMBL/GenBank/DDBJ databases">
        <title>A potential novel species of Streptococcus isolated from human milk sample.</title>
        <authorList>
            <person name="Nguyen H.V."/>
            <person name="Trinh A.T.V."/>
            <person name="Hoang A.T.L."/>
            <person name="Bui L.N.H."/>
            <person name="Tran Q.T.L."/>
            <person name="Trinh T."/>
        </authorList>
    </citation>
    <scope>NUCLEOTIDE SEQUENCE [LARGE SCALE GENOMIC DNA]</scope>
    <source>
        <strain evidence="5 6">VTCC 12812</strain>
    </source>
</reference>
<evidence type="ECO:0000256" key="2">
    <source>
        <dbReference type="ARBA" id="ARBA00006171"/>
    </source>
</evidence>
<accession>A0ABT7LUI7</accession>
<proteinExistence type="inferred from homology"/>
<dbReference type="SUPFAM" id="SSF56784">
    <property type="entry name" value="HAD-like"/>
    <property type="match status" value="1"/>
</dbReference>
<dbReference type="NCBIfam" id="TIGR01509">
    <property type="entry name" value="HAD-SF-IA-v3"/>
    <property type="match status" value="1"/>
</dbReference>
<evidence type="ECO:0000256" key="1">
    <source>
        <dbReference type="ARBA" id="ARBA00001946"/>
    </source>
</evidence>
<name>A0ABT7LUI7_9STRE</name>
<dbReference type="InterPro" id="IPR036412">
    <property type="entry name" value="HAD-like_sf"/>
</dbReference>
<keyword evidence="3" id="KW-0479">Metal-binding</keyword>
<dbReference type="InterPro" id="IPR041492">
    <property type="entry name" value="HAD_2"/>
</dbReference>
<dbReference type="InterPro" id="IPR006439">
    <property type="entry name" value="HAD-SF_hydro_IA"/>
</dbReference>
<dbReference type="SFLD" id="SFLDG01129">
    <property type="entry name" value="C1.5:_HAD__Beta-PGM__Phosphata"/>
    <property type="match status" value="1"/>
</dbReference>
<dbReference type="CDD" id="cd07505">
    <property type="entry name" value="HAD_BPGM-like"/>
    <property type="match status" value="1"/>
</dbReference>
<dbReference type="Proteomes" id="UP001529255">
    <property type="component" value="Unassembled WGS sequence"/>
</dbReference>
<dbReference type="PANTHER" id="PTHR46193">
    <property type="entry name" value="6-PHOSPHOGLUCONATE PHOSPHATASE"/>
    <property type="match status" value="1"/>
</dbReference>
<dbReference type="SFLD" id="SFLDS00003">
    <property type="entry name" value="Haloacid_Dehalogenase"/>
    <property type="match status" value="1"/>
</dbReference>
<dbReference type="Gene3D" id="1.10.150.240">
    <property type="entry name" value="Putative phosphatase, domain 2"/>
    <property type="match status" value="1"/>
</dbReference>
<dbReference type="InterPro" id="IPR023198">
    <property type="entry name" value="PGP-like_dom2"/>
</dbReference>
<dbReference type="InterPro" id="IPR051600">
    <property type="entry name" value="Beta-PGM-like"/>
</dbReference>
<evidence type="ECO:0000313" key="6">
    <source>
        <dbReference type="Proteomes" id="UP001529255"/>
    </source>
</evidence>